<organism evidence="4 5">
    <name type="scientific">Rubus argutus</name>
    <name type="common">Southern blackberry</name>
    <dbReference type="NCBI Taxonomy" id="59490"/>
    <lineage>
        <taxon>Eukaryota</taxon>
        <taxon>Viridiplantae</taxon>
        <taxon>Streptophyta</taxon>
        <taxon>Embryophyta</taxon>
        <taxon>Tracheophyta</taxon>
        <taxon>Spermatophyta</taxon>
        <taxon>Magnoliopsida</taxon>
        <taxon>eudicotyledons</taxon>
        <taxon>Gunneridae</taxon>
        <taxon>Pentapetalae</taxon>
        <taxon>rosids</taxon>
        <taxon>fabids</taxon>
        <taxon>Rosales</taxon>
        <taxon>Rosaceae</taxon>
        <taxon>Rosoideae</taxon>
        <taxon>Rosoideae incertae sedis</taxon>
        <taxon>Rubus</taxon>
    </lineage>
</organism>
<protein>
    <submittedName>
        <fullName evidence="4">Uncharacterized protein</fullName>
    </submittedName>
</protein>
<evidence type="ECO:0000313" key="5">
    <source>
        <dbReference type="Proteomes" id="UP001457282"/>
    </source>
</evidence>
<dbReference type="AlphaFoldDB" id="A0AAW1XX53"/>
<accession>A0AAW1XX53</accession>
<keyword evidence="2" id="KW-0131">Cell cycle</keyword>
<dbReference type="GO" id="GO:0005634">
    <property type="term" value="C:nucleus"/>
    <property type="evidence" value="ECO:0007669"/>
    <property type="project" value="TreeGrafter"/>
</dbReference>
<evidence type="ECO:0000256" key="1">
    <source>
        <dbReference type="ARBA" id="ARBA00023013"/>
    </source>
</evidence>
<gene>
    <name evidence="4" type="ORF">M0R45_017144</name>
</gene>
<keyword evidence="1" id="KW-0649">Protein kinase inhibitor</keyword>
<evidence type="ECO:0000256" key="3">
    <source>
        <dbReference type="SAM" id="MobiDB-lite"/>
    </source>
</evidence>
<name>A0AAW1XX53_RUBAR</name>
<dbReference type="EMBL" id="JBEDUW010000003">
    <property type="protein sequence ID" value="KAK9940485.1"/>
    <property type="molecule type" value="Genomic_DNA"/>
</dbReference>
<dbReference type="Proteomes" id="UP001457282">
    <property type="component" value="Unassembled WGS sequence"/>
</dbReference>
<feature type="region of interest" description="Disordered" evidence="3">
    <location>
        <begin position="58"/>
        <end position="150"/>
    </location>
</feature>
<sequence>MYTAECYNNSTSPFMVGYSDSKNAQMLVSGKDGGDALSLNPLGFKLFVREFDDRQGCQITRSNSNRDDKEEEDSEIHQREEEKQEDNFDMFASSLKVNIPSAEESRGLEDDDEGLKTPTSMDQKITVSLKSPPPAPRKPKSLPLKKRKANRHPRLLLDLSSEIESLFPPVVLADLGGGKIKKKARHASC</sequence>
<keyword evidence="5" id="KW-1185">Reference proteome</keyword>
<evidence type="ECO:0000256" key="2">
    <source>
        <dbReference type="ARBA" id="ARBA00023306"/>
    </source>
</evidence>
<proteinExistence type="predicted"/>
<dbReference type="GO" id="GO:0004860">
    <property type="term" value="F:protein kinase inhibitor activity"/>
    <property type="evidence" value="ECO:0007669"/>
    <property type="project" value="UniProtKB-KW"/>
</dbReference>
<comment type="caution">
    <text evidence="4">The sequence shown here is derived from an EMBL/GenBank/DDBJ whole genome shotgun (WGS) entry which is preliminary data.</text>
</comment>
<feature type="compositionally biased region" description="Basic and acidic residues" evidence="3">
    <location>
        <begin position="75"/>
        <end position="86"/>
    </location>
</feature>
<feature type="compositionally biased region" description="Basic residues" evidence="3">
    <location>
        <begin position="137"/>
        <end position="150"/>
    </location>
</feature>
<feature type="compositionally biased region" description="Polar residues" evidence="3">
    <location>
        <begin position="117"/>
        <end position="126"/>
    </location>
</feature>
<dbReference type="PANTHER" id="PTHR33142:SF66">
    <property type="entry name" value="CYCLIN-DEPENDENT PROTEIN KINASE INHIBITOR SMR3"/>
    <property type="match status" value="1"/>
</dbReference>
<reference evidence="4 5" key="1">
    <citation type="journal article" date="2023" name="G3 (Bethesda)">
        <title>A chromosome-length genome assembly and annotation of blackberry (Rubus argutus, cv. 'Hillquist').</title>
        <authorList>
            <person name="Bruna T."/>
            <person name="Aryal R."/>
            <person name="Dudchenko O."/>
            <person name="Sargent D.J."/>
            <person name="Mead D."/>
            <person name="Buti M."/>
            <person name="Cavallini A."/>
            <person name="Hytonen T."/>
            <person name="Andres J."/>
            <person name="Pham M."/>
            <person name="Weisz D."/>
            <person name="Mascagni F."/>
            <person name="Usai G."/>
            <person name="Natali L."/>
            <person name="Bassil N."/>
            <person name="Fernandez G.E."/>
            <person name="Lomsadze A."/>
            <person name="Armour M."/>
            <person name="Olukolu B."/>
            <person name="Poorten T."/>
            <person name="Britton C."/>
            <person name="Davik J."/>
            <person name="Ashrafi H."/>
            <person name="Aiden E.L."/>
            <person name="Borodovsky M."/>
            <person name="Worthington M."/>
        </authorList>
    </citation>
    <scope>NUCLEOTIDE SEQUENCE [LARGE SCALE GENOMIC DNA]</scope>
    <source>
        <strain evidence="4">PI 553951</strain>
    </source>
</reference>
<evidence type="ECO:0000313" key="4">
    <source>
        <dbReference type="EMBL" id="KAK9940485.1"/>
    </source>
</evidence>
<dbReference type="PANTHER" id="PTHR33142">
    <property type="entry name" value="CYCLIN-DEPENDENT PROTEIN KINASE INHIBITOR SMR13"/>
    <property type="match status" value="1"/>
</dbReference>
<dbReference type="InterPro" id="IPR040389">
    <property type="entry name" value="SMR"/>
</dbReference>
<dbReference type="GO" id="GO:0032875">
    <property type="term" value="P:regulation of DNA endoreduplication"/>
    <property type="evidence" value="ECO:0007669"/>
    <property type="project" value="InterPro"/>
</dbReference>